<comment type="caution">
    <text evidence="5">The sequence shown here is derived from an EMBL/GenBank/DDBJ whole genome shotgun (WGS) entry which is preliminary data.</text>
</comment>
<evidence type="ECO:0000313" key="6">
    <source>
        <dbReference type="Proteomes" id="UP001255416"/>
    </source>
</evidence>
<keyword evidence="6" id="KW-1185">Reference proteome</keyword>
<gene>
    <name evidence="5" type="ORF">QO231_04625</name>
</gene>
<dbReference type="PANTHER" id="PTHR43201:SF5">
    <property type="entry name" value="MEDIUM-CHAIN ACYL-COA LIGASE ACSF2, MITOCHONDRIAL"/>
    <property type="match status" value="1"/>
</dbReference>
<dbReference type="InterPro" id="IPR042099">
    <property type="entry name" value="ANL_N_sf"/>
</dbReference>
<proteinExistence type="inferred from homology"/>
<organism evidence="5 6">
    <name type="scientific">Sedimentitalea todarodis</name>
    <dbReference type="NCBI Taxonomy" id="1631240"/>
    <lineage>
        <taxon>Bacteria</taxon>
        <taxon>Pseudomonadati</taxon>
        <taxon>Pseudomonadota</taxon>
        <taxon>Alphaproteobacteria</taxon>
        <taxon>Rhodobacterales</taxon>
        <taxon>Paracoccaceae</taxon>
        <taxon>Sedimentitalea</taxon>
    </lineage>
</organism>
<dbReference type="Pfam" id="PF00501">
    <property type="entry name" value="AMP-binding"/>
    <property type="match status" value="1"/>
</dbReference>
<evidence type="ECO:0000256" key="2">
    <source>
        <dbReference type="ARBA" id="ARBA00022598"/>
    </source>
</evidence>
<evidence type="ECO:0000259" key="3">
    <source>
        <dbReference type="Pfam" id="PF00501"/>
    </source>
</evidence>
<dbReference type="Gene3D" id="3.40.50.12780">
    <property type="entry name" value="N-terminal domain of ligase-like"/>
    <property type="match status" value="1"/>
</dbReference>
<dbReference type="Proteomes" id="UP001255416">
    <property type="component" value="Unassembled WGS sequence"/>
</dbReference>
<reference evidence="6" key="1">
    <citation type="submission" date="2023-05" db="EMBL/GenBank/DDBJ databases">
        <title>Sedimentitalea sp. nov. JM2-8.</title>
        <authorList>
            <person name="Huang J."/>
        </authorList>
    </citation>
    <scope>NUCLEOTIDE SEQUENCE [LARGE SCALE GENOMIC DNA]</scope>
    <source>
        <strain evidence="6">KHS03</strain>
    </source>
</reference>
<sequence length="498" mass="52289">MTPRWHSFLDAQVAERPDAPALADTTGIHWTYGALGAACDALKQRLAEAGVQSGDRVLILSENCASAVAALFACSRLGATAIPVNARLTAAEIDHIADHAGPAAVLLTSEVSPDAAAHATRMGAQQINGAFGVLHLATPYPSAPDDDPDLAVILYTTGTTGAPKGVMLTHGNLVFAGKASVVVRDMRDDDVIYGVLPITHVFGLASIVTAVSCAGAFIRFEPRFSAAKLYEALNKGVTLLSAVPQMHALLMQYTRVQGHETLAGSSLRVVTSGAAPLDPAWKRKAEAFYGVALQNGYGMTETTAGVCVTMNEFGDPDISTGPVLPGVQIDIDENVPGGGDGAGEVLVRGPVVMKGYYRNPEATAAVLGPDGWLRTGDLGRIDTRNHLHIIGRTKELIIHGGFNVYPPEVEAALNDHPQVIQCAVVGRSVGGDEQVLAFVQAAENDWPDVDELRAFAAERLAGYKRPALIIVATSLPAAPTGKVLKHRLVAHFSADLAD</sequence>
<dbReference type="InterPro" id="IPR020845">
    <property type="entry name" value="AMP-binding_CS"/>
</dbReference>
<name>A0ABU3VAD9_9RHOB</name>
<evidence type="ECO:0000256" key="1">
    <source>
        <dbReference type="ARBA" id="ARBA00006432"/>
    </source>
</evidence>
<dbReference type="InterPro" id="IPR000873">
    <property type="entry name" value="AMP-dep_synth/lig_dom"/>
</dbReference>
<dbReference type="EMBL" id="JASMWN010000002">
    <property type="protein sequence ID" value="MDU9003139.1"/>
    <property type="molecule type" value="Genomic_DNA"/>
</dbReference>
<comment type="similarity">
    <text evidence="1">Belongs to the ATP-dependent AMP-binding enzyme family.</text>
</comment>
<feature type="domain" description="AMP-binding enzyme C-terminal" evidence="4">
    <location>
        <begin position="408"/>
        <end position="482"/>
    </location>
</feature>
<dbReference type="PANTHER" id="PTHR43201">
    <property type="entry name" value="ACYL-COA SYNTHETASE"/>
    <property type="match status" value="1"/>
</dbReference>
<protein>
    <submittedName>
        <fullName evidence="5">Class I adenylate-forming enzyme family protein</fullName>
    </submittedName>
</protein>
<evidence type="ECO:0000259" key="4">
    <source>
        <dbReference type="Pfam" id="PF13193"/>
    </source>
</evidence>
<dbReference type="PROSITE" id="PS00455">
    <property type="entry name" value="AMP_BINDING"/>
    <property type="match status" value="1"/>
</dbReference>
<evidence type="ECO:0000313" key="5">
    <source>
        <dbReference type="EMBL" id="MDU9003139.1"/>
    </source>
</evidence>
<dbReference type="RefSeq" id="WP_316773773.1">
    <property type="nucleotide sequence ID" value="NZ_JASMWN010000002.1"/>
</dbReference>
<dbReference type="SUPFAM" id="SSF56801">
    <property type="entry name" value="Acetyl-CoA synthetase-like"/>
    <property type="match status" value="1"/>
</dbReference>
<feature type="domain" description="AMP-dependent synthetase/ligase" evidence="3">
    <location>
        <begin position="10"/>
        <end position="357"/>
    </location>
</feature>
<dbReference type="Pfam" id="PF13193">
    <property type="entry name" value="AMP-binding_C"/>
    <property type="match status" value="1"/>
</dbReference>
<dbReference type="InterPro" id="IPR025110">
    <property type="entry name" value="AMP-bd_C"/>
</dbReference>
<keyword evidence="2" id="KW-0436">Ligase</keyword>
<accession>A0ABU3VAD9</accession>
<dbReference type="Gene3D" id="3.30.300.30">
    <property type="match status" value="1"/>
</dbReference>
<dbReference type="InterPro" id="IPR045851">
    <property type="entry name" value="AMP-bd_C_sf"/>
</dbReference>